<evidence type="ECO:0000256" key="8">
    <source>
        <dbReference type="SAM" id="MobiDB-lite"/>
    </source>
</evidence>
<reference evidence="10 11" key="1">
    <citation type="journal article" date="2022" name="DNA Res.">
        <title>Genome analysis of five recently described species of the CUG-Ser clade uncovers Candida theae as a new hybrid lineage with pathogenic potential in the Candida parapsilosis species complex.</title>
        <authorList>
            <person name="Mixao V."/>
            <person name="Del Olmo V."/>
            <person name="Hegedusova E."/>
            <person name="Saus E."/>
            <person name="Pryszcz L."/>
            <person name="Cillingova A."/>
            <person name="Nosek J."/>
            <person name="Gabaldon T."/>
        </authorList>
    </citation>
    <scope>NUCLEOTIDE SEQUENCE [LARGE SCALE GENOMIC DNA]</scope>
    <source>
        <strain evidence="10 11">CBS 12239</strain>
    </source>
</reference>
<dbReference type="Pfam" id="PF02297">
    <property type="entry name" value="COX6B"/>
    <property type="match status" value="1"/>
</dbReference>
<organism evidence="10 11">
    <name type="scientific">Candida theae</name>
    <dbReference type="NCBI Taxonomy" id="1198502"/>
    <lineage>
        <taxon>Eukaryota</taxon>
        <taxon>Fungi</taxon>
        <taxon>Dikarya</taxon>
        <taxon>Ascomycota</taxon>
        <taxon>Saccharomycotina</taxon>
        <taxon>Pichiomycetes</taxon>
        <taxon>Debaryomycetaceae</taxon>
        <taxon>Candida/Lodderomyces clade</taxon>
        <taxon>Candida</taxon>
    </lineage>
</organism>
<keyword evidence="5" id="KW-1015">Disulfide bond</keyword>
<gene>
    <name evidence="10" type="ORF">KGF57_001772</name>
</gene>
<dbReference type="Proteomes" id="UP001204833">
    <property type="component" value="Unassembled WGS sequence"/>
</dbReference>
<dbReference type="RefSeq" id="XP_051609746.1">
    <property type="nucleotide sequence ID" value="XM_051751013.1"/>
</dbReference>
<evidence type="ECO:0000313" key="10">
    <source>
        <dbReference type="EMBL" id="KAI5961349.1"/>
    </source>
</evidence>
<feature type="region of interest" description="Disordered" evidence="8">
    <location>
        <begin position="106"/>
        <end position="162"/>
    </location>
</feature>
<name>A0AAD5BGX8_9ASCO</name>
<comment type="subcellular location">
    <subcellularLocation>
        <location evidence="1">Mitochondrion inner membrane</location>
        <topology evidence="1">Peripheral membrane protein</topology>
        <orientation evidence="1">Intermembrane side</orientation>
    </subcellularLocation>
</comment>
<accession>A0AAD5BGX8</accession>
<dbReference type="SUPFAM" id="SSF47694">
    <property type="entry name" value="Cytochrome c oxidase subunit h"/>
    <property type="match status" value="1"/>
</dbReference>
<dbReference type="AlphaFoldDB" id="A0AAD5BGX8"/>
<sequence>MSTATLAEEVSAFTSSIIPSIQCKSSLASIEPLKIGKNDSMKAQIKKMLTILGDENTAVLSYGVARDVQKLVSIVEIVKQKKKEGGSMLHQYNCLLSVRTKINPYQKQPNKHGVEVVDFSKDLEDTSERPRKEIEKQEEEDEDRTTNKRRKTSRAAVEANEKIALTQEEKEIQHEVRGDKVYEIPVIEENLFSHICKEISNSINTHTHYFATTTMPIDPATFKFETPQFDPRFPTQNQSKHCAQSYVDYHKCVNVKGEDFEPCQLFFKTFTSLCPLDWVEKWDDQRAAGKFPVNLDA</sequence>
<dbReference type="GO" id="GO:0003676">
    <property type="term" value="F:nucleic acid binding"/>
    <property type="evidence" value="ECO:0007669"/>
    <property type="project" value="InterPro"/>
</dbReference>
<dbReference type="FunFam" id="1.10.10.140:FF:000001">
    <property type="entry name" value="Cytochrome c oxidase subunit 6B1"/>
    <property type="match status" value="1"/>
</dbReference>
<keyword evidence="4" id="KW-0496">Mitochondrion</keyword>
<dbReference type="Pfam" id="PF01918">
    <property type="entry name" value="Alba"/>
    <property type="match status" value="1"/>
</dbReference>
<evidence type="ECO:0000259" key="9">
    <source>
        <dbReference type="Pfam" id="PF01918"/>
    </source>
</evidence>
<dbReference type="GeneID" id="76149831"/>
<dbReference type="Gene3D" id="1.10.10.140">
    <property type="entry name" value="Cytochrome c oxidase, subunit VIb"/>
    <property type="match status" value="1"/>
</dbReference>
<dbReference type="GO" id="GO:0045277">
    <property type="term" value="C:respiratory chain complex IV"/>
    <property type="evidence" value="ECO:0007669"/>
    <property type="project" value="InterPro"/>
</dbReference>
<comment type="pathway">
    <text evidence="2">Energy metabolism; oxidative phosphorylation.</text>
</comment>
<keyword evidence="11" id="KW-1185">Reference proteome</keyword>
<dbReference type="GO" id="GO:0005743">
    <property type="term" value="C:mitochondrial inner membrane"/>
    <property type="evidence" value="ECO:0007669"/>
    <property type="project" value="UniProtKB-SubCell"/>
</dbReference>
<evidence type="ECO:0000256" key="1">
    <source>
        <dbReference type="ARBA" id="ARBA00004137"/>
    </source>
</evidence>
<dbReference type="GO" id="GO:0006123">
    <property type="term" value="P:mitochondrial electron transport, cytochrome c to oxygen"/>
    <property type="evidence" value="ECO:0007669"/>
    <property type="project" value="UniProtKB-ARBA"/>
</dbReference>
<feature type="compositionally biased region" description="Basic and acidic residues" evidence="8">
    <location>
        <begin position="112"/>
        <end position="135"/>
    </location>
</feature>
<dbReference type="EMBL" id="JAIHNG010000077">
    <property type="protein sequence ID" value="KAI5961349.1"/>
    <property type="molecule type" value="Genomic_DNA"/>
</dbReference>
<dbReference type="InterPro" id="IPR036549">
    <property type="entry name" value="CX6/COA6-like_sf"/>
</dbReference>
<evidence type="ECO:0000256" key="4">
    <source>
        <dbReference type="ARBA" id="ARBA00023128"/>
    </source>
</evidence>
<dbReference type="PROSITE" id="PS51808">
    <property type="entry name" value="CHCH"/>
    <property type="match status" value="1"/>
</dbReference>
<dbReference type="CDD" id="cd00926">
    <property type="entry name" value="Cyt_c_Oxidase_VIb"/>
    <property type="match status" value="1"/>
</dbReference>
<dbReference type="InterPro" id="IPR002775">
    <property type="entry name" value="DNA/RNA-bd_Alba-like"/>
</dbReference>
<evidence type="ECO:0000256" key="2">
    <source>
        <dbReference type="ARBA" id="ARBA00004673"/>
    </source>
</evidence>
<evidence type="ECO:0000256" key="6">
    <source>
        <dbReference type="ARBA" id="ARBA00074891"/>
    </source>
</evidence>
<dbReference type="InterPro" id="IPR003213">
    <property type="entry name" value="Cyt_c_oxidase_su6B"/>
</dbReference>
<dbReference type="PANTHER" id="PTHR11387">
    <property type="entry name" value="CYTOCHROME C OXIDASE SUBUNIT 6B"/>
    <property type="match status" value="1"/>
</dbReference>
<dbReference type="InterPro" id="IPR048280">
    <property type="entry name" value="COX6B-like"/>
</dbReference>
<evidence type="ECO:0000256" key="3">
    <source>
        <dbReference type="ARBA" id="ARBA00006425"/>
    </source>
</evidence>
<protein>
    <recommendedName>
        <fullName evidence="6">Cytochrome c oxidase subunit 12, mitochondrial</fullName>
    </recommendedName>
    <alternativeName>
        <fullName evidence="7">Cytochrome c oxidase polypeptide VIb</fullName>
    </alternativeName>
</protein>
<evidence type="ECO:0000256" key="7">
    <source>
        <dbReference type="ARBA" id="ARBA00082359"/>
    </source>
</evidence>
<evidence type="ECO:0000313" key="11">
    <source>
        <dbReference type="Proteomes" id="UP001204833"/>
    </source>
</evidence>
<feature type="domain" description="DNA/RNA-binding protein Alba-like" evidence="9">
    <location>
        <begin position="34"/>
        <end position="93"/>
    </location>
</feature>
<comment type="caution">
    <text evidence="10">The sequence shown here is derived from an EMBL/GenBank/DDBJ whole genome shotgun (WGS) entry which is preliminary data.</text>
</comment>
<evidence type="ECO:0000256" key="5">
    <source>
        <dbReference type="ARBA" id="ARBA00023157"/>
    </source>
</evidence>
<proteinExistence type="inferred from homology"/>
<comment type="similarity">
    <text evidence="3">Belongs to the cytochrome c oxidase subunit 6B family.</text>
</comment>